<proteinExistence type="predicted"/>
<protein>
    <submittedName>
        <fullName evidence="1">Uncharacterized protein</fullName>
    </submittedName>
</protein>
<organism evidence="1 2">
    <name type="scientific">Catharanthus roseus</name>
    <name type="common">Madagascar periwinkle</name>
    <name type="synonym">Vinca rosea</name>
    <dbReference type="NCBI Taxonomy" id="4058"/>
    <lineage>
        <taxon>Eukaryota</taxon>
        <taxon>Viridiplantae</taxon>
        <taxon>Streptophyta</taxon>
        <taxon>Embryophyta</taxon>
        <taxon>Tracheophyta</taxon>
        <taxon>Spermatophyta</taxon>
        <taxon>Magnoliopsida</taxon>
        <taxon>eudicotyledons</taxon>
        <taxon>Gunneridae</taxon>
        <taxon>Pentapetalae</taxon>
        <taxon>asterids</taxon>
        <taxon>lamiids</taxon>
        <taxon>Gentianales</taxon>
        <taxon>Apocynaceae</taxon>
        <taxon>Rauvolfioideae</taxon>
        <taxon>Vinceae</taxon>
        <taxon>Catharanthinae</taxon>
        <taxon>Catharanthus</taxon>
    </lineage>
</organism>
<evidence type="ECO:0000313" key="2">
    <source>
        <dbReference type="Proteomes" id="UP001060085"/>
    </source>
</evidence>
<sequence length="96" mass="10964">MKEKQKLDHKELAQAARYSAGWTMKHCLDRDDEEEYHYGATHIDVLQVALNIGGGEWTRAKSLGDKSIFIGHNTSFFVNASKLNCIYFTDIMKKPT</sequence>
<name>A0ACC0BBJ6_CATRO</name>
<dbReference type="EMBL" id="CM044704">
    <property type="protein sequence ID" value="KAI5670020.1"/>
    <property type="molecule type" value="Genomic_DNA"/>
</dbReference>
<keyword evidence="2" id="KW-1185">Reference proteome</keyword>
<accession>A0ACC0BBJ6</accession>
<gene>
    <name evidence="1" type="ORF">M9H77_19873</name>
</gene>
<dbReference type="Proteomes" id="UP001060085">
    <property type="component" value="Linkage Group LG04"/>
</dbReference>
<reference evidence="2" key="1">
    <citation type="journal article" date="2023" name="Nat. Plants">
        <title>Single-cell RNA sequencing provides a high-resolution roadmap for understanding the multicellular compartmentation of specialized metabolism.</title>
        <authorList>
            <person name="Sun S."/>
            <person name="Shen X."/>
            <person name="Li Y."/>
            <person name="Li Y."/>
            <person name="Wang S."/>
            <person name="Li R."/>
            <person name="Zhang H."/>
            <person name="Shen G."/>
            <person name="Guo B."/>
            <person name="Wei J."/>
            <person name="Xu J."/>
            <person name="St-Pierre B."/>
            <person name="Chen S."/>
            <person name="Sun C."/>
        </authorList>
    </citation>
    <scope>NUCLEOTIDE SEQUENCE [LARGE SCALE GENOMIC DNA]</scope>
</reference>
<evidence type="ECO:0000313" key="1">
    <source>
        <dbReference type="EMBL" id="KAI5670020.1"/>
    </source>
</evidence>
<comment type="caution">
    <text evidence="1">The sequence shown here is derived from an EMBL/GenBank/DDBJ whole genome shotgun (WGS) entry which is preliminary data.</text>
</comment>